<protein>
    <submittedName>
        <fullName evidence="8">Membrane-spanning 4-domains, subfamily A, member 12</fullName>
    </submittedName>
</protein>
<name>A0ABQ0FSI4_APOSI</name>
<evidence type="ECO:0000256" key="2">
    <source>
        <dbReference type="ARBA" id="ARBA00009565"/>
    </source>
</evidence>
<evidence type="ECO:0000256" key="5">
    <source>
        <dbReference type="ARBA" id="ARBA00023136"/>
    </source>
</evidence>
<dbReference type="Proteomes" id="UP001623349">
    <property type="component" value="Unassembled WGS sequence"/>
</dbReference>
<dbReference type="Pfam" id="PF04103">
    <property type="entry name" value="CD20"/>
    <property type="match status" value="1"/>
</dbReference>
<comment type="subcellular location">
    <subcellularLocation>
        <location evidence="1">Membrane</location>
        <topology evidence="1">Multi-pass membrane protein</topology>
    </subcellularLocation>
</comment>
<comment type="caution">
    <text evidence="8">The sequence shown here is derived from an EMBL/GenBank/DDBJ whole genome shotgun (WGS) entry which is preliminary data.</text>
</comment>
<feature type="transmembrane region" description="Helical" evidence="7">
    <location>
        <begin position="196"/>
        <end position="219"/>
    </location>
</feature>
<keyword evidence="3 7" id="KW-0812">Transmembrane</keyword>
<dbReference type="InterPro" id="IPR030417">
    <property type="entry name" value="MS4A"/>
</dbReference>
<keyword evidence="4 7" id="KW-1133">Transmembrane helix</keyword>
<evidence type="ECO:0000256" key="1">
    <source>
        <dbReference type="ARBA" id="ARBA00004141"/>
    </source>
</evidence>
<feature type="transmembrane region" description="Helical" evidence="7">
    <location>
        <begin position="83"/>
        <end position="106"/>
    </location>
</feature>
<reference evidence="8 9" key="1">
    <citation type="submission" date="2024-08" db="EMBL/GenBank/DDBJ databases">
        <title>The draft genome of Apodemus speciosus.</title>
        <authorList>
            <person name="Nabeshima K."/>
            <person name="Suzuki S."/>
            <person name="Onuma M."/>
        </authorList>
    </citation>
    <scope>NUCLEOTIDE SEQUENCE [LARGE SCALE GENOMIC DNA]</scope>
    <source>
        <strain evidence="8">IB14-021</strain>
    </source>
</reference>
<proteinExistence type="inferred from homology"/>
<dbReference type="PANTHER" id="PTHR23320">
    <property type="entry name" value="MEMBRANE-SPANNING 4-DOMAINS SUBFAMILY A MS4A -RELATED"/>
    <property type="match status" value="1"/>
</dbReference>
<evidence type="ECO:0000256" key="3">
    <source>
        <dbReference type="ARBA" id="ARBA00022692"/>
    </source>
</evidence>
<evidence type="ECO:0000256" key="7">
    <source>
        <dbReference type="SAM" id="Phobius"/>
    </source>
</evidence>
<dbReference type="PANTHER" id="PTHR23320:SF72">
    <property type="entry name" value="MEMBRANE-SPANNING 4-DOMAINS SUBFAMILY A MEMBER 12"/>
    <property type="match status" value="1"/>
</dbReference>
<evidence type="ECO:0000313" key="9">
    <source>
        <dbReference type="Proteomes" id="UP001623349"/>
    </source>
</evidence>
<keyword evidence="5 7" id="KW-0472">Membrane</keyword>
<accession>A0ABQ0FSI4</accession>
<evidence type="ECO:0000256" key="4">
    <source>
        <dbReference type="ARBA" id="ARBA00022989"/>
    </source>
</evidence>
<sequence length="263" mass="28274">MTSSQTTYPGMRGTTPNPYPPTSSTALHPQQPLGFLNVRNQVQTGQVSFITSPGIFPNNQLGQNMPTVNPAPGAATSDFKDAAIALGGVQITIGLMHIGFGIVLGLLSTSYKMAWAFTSTAFIGGYPFWGGVFFIASGALSISAFKKFSHCLVKSTLIINIFGIIFAFVGVILFLCDLNINGYYYQDYWMVLSGRGIAGVLAIFSLLEFSIAGATAYFAHQTLLRGIRSALFAPAVHAANPWMQEPSPASPIYDNIPDYPPRQ</sequence>
<evidence type="ECO:0000256" key="6">
    <source>
        <dbReference type="SAM" id="MobiDB-lite"/>
    </source>
</evidence>
<keyword evidence="9" id="KW-1185">Reference proteome</keyword>
<feature type="transmembrane region" description="Helical" evidence="7">
    <location>
        <begin position="126"/>
        <end position="145"/>
    </location>
</feature>
<dbReference type="EMBL" id="BAAFST010000019">
    <property type="protein sequence ID" value="GAB1302208.1"/>
    <property type="molecule type" value="Genomic_DNA"/>
</dbReference>
<evidence type="ECO:0000313" key="8">
    <source>
        <dbReference type="EMBL" id="GAB1302208.1"/>
    </source>
</evidence>
<organism evidence="8 9">
    <name type="scientific">Apodemus speciosus</name>
    <name type="common">Large Japanese field mouse</name>
    <dbReference type="NCBI Taxonomy" id="105296"/>
    <lineage>
        <taxon>Eukaryota</taxon>
        <taxon>Metazoa</taxon>
        <taxon>Chordata</taxon>
        <taxon>Craniata</taxon>
        <taxon>Vertebrata</taxon>
        <taxon>Euteleostomi</taxon>
        <taxon>Mammalia</taxon>
        <taxon>Eutheria</taxon>
        <taxon>Euarchontoglires</taxon>
        <taxon>Glires</taxon>
        <taxon>Rodentia</taxon>
        <taxon>Myomorpha</taxon>
        <taxon>Muroidea</taxon>
        <taxon>Muridae</taxon>
        <taxon>Murinae</taxon>
        <taxon>Apodemus</taxon>
    </lineage>
</organism>
<gene>
    <name evidence="8" type="ORF">APTSU1_001744600</name>
</gene>
<dbReference type="InterPro" id="IPR007237">
    <property type="entry name" value="CD20-like"/>
</dbReference>
<feature type="transmembrane region" description="Helical" evidence="7">
    <location>
        <begin position="157"/>
        <end position="176"/>
    </location>
</feature>
<comment type="similarity">
    <text evidence="2">Belongs to the MS4A family.</text>
</comment>
<feature type="region of interest" description="Disordered" evidence="6">
    <location>
        <begin position="1"/>
        <end position="26"/>
    </location>
</feature>